<sequence length="1120" mass="122708">MDDLRFRSQQSPRSNDSPMNSLVSPPCNTSRMPGPQVPSHVGAHDHRNNLSRRFTTDSGRVPTLSSLNAMASPQRGPDPGQDYNTMHKVQLIEKKKMEYERIREQRRRFELEMQKLDQQQRREAIELAQMEEEMGRLGGHQSEPTTPPEYRDNSGFPSIFSRPSRYSMSSLTSPPGLFNRPGRSGSQLASPQSGIMQGRFGFEDTTTQMPSRSVPTTRRNSDDEKEEAVRQDPSSHRSTNAINRYSMPVTRSRTGLYDVGLDQTNTTRFLFGDDEPKALGHGAAPDENFPTLVRRDDQIAQLFAEVSKRVSITIPPSATSLPSFAFSSDTLRFAQLSASSAALDLALSPSPNPETSLSSRGWSRVVNRHRPQQSLSSINGGSGQVNDLAGLKSRPAAFRHSLDLKYISENAVETGPIMSSPANQNMASPPKLQSSFSANDVPTVKSTATSSMINANANVNANNHAQQHFHNHNASLGRIPAGAIPRGHNRELSAESVAVSREQATTYPSIQSALQASAAPFGPSTTTAAPPTSMVSSPAGTPAANNNFNNGNGNGNGFYPVNGYGAQQGVAHPPGAYNVNMIANGMQHMNMNGVNGGNMYPPQNFNGYNSLPYNQGNQPRDSQARVIQHRRQLDNEAMSRYQNMPLDSFTGQIYDLCKDQHGCRYLQKKLEERNAEQVHMIWLETNQHVIELMTDPFGNYLCQKLLEFCNDDERTVLIQNASQDMVRIALNQHGTRALQKMIEYVSTPQQVHLIIEALRFRVVELIQDLNGNHVIQKCLNKLTAPDAQFIFDAVGNNCIEVGTHRHGCCVLQRCIDHASGDQKLWLIQRITEHARVLVQDPFGNYVVQYIIDLNEPTFTEPVVGMFQGCISQLSRHKFSSNVIEKCLRCAQAPSKDMIVEELLGPQEMERLLRDSFANYVIQTALEYATPHQKYLLVESIRPILPQIRTTPYGRRIQAKISAFDNRGSAASSGQVTPADNTQGQIPLRPSHTRGIPSTGPMMQPNTVPNGPMPGMGNHGMRQNMPGYPPNPAMNGQVPAAGAHIQQPHYGQRAPGNFAQPAPAANGTVNSAVNAGANINGSGNTGVPVNATDNTSSGASPANGKVAGGNNAIEAEEPQWL</sequence>
<evidence type="ECO:0000313" key="1">
    <source>
        <dbReference type="EMBL" id="KAI8684579.1"/>
    </source>
</evidence>
<organism evidence="1 2">
    <name type="scientific">Fusarium keratoplasticum</name>
    <dbReference type="NCBI Taxonomy" id="1328300"/>
    <lineage>
        <taxon>Eukaryota</taxon>
        <taxon>Fungi</taxon>
        <taxon>Dikarya</taxon>
        <taxon>Ascomycota</taxon>
        <taxon>Pezizomycotina</taxon>
        <taxon>Sordariomycetes</taxon>
        <taxon>Hypocreomycetidae</taxon>
        <taxon>Hypocreales</taxon>
        <taxon>Nectriaceae</taxon>
        <taxon>Fusarium</taxon>
        <taxon>Fusarium solani species complex</taxon>
    </lineage>
</organism>
<dbReference type="EMBL" id="CM046503">
    <property type="protein sequence ID" value="KAI8684579.1"/>
    <property type="molecule type" value="Genomic_DNA"/>
</dbReference>
<name>A0ACC0REC5_9HYPO</name>
<keyword evidence="2" id="KW-1185">Reference proteome</keyword>
<dbReference type="Proteomes" id="UP001065298">
    <property type="component" value="Chromosome 1"/>
</dbReference>
<evidence type="ECO:0000313" key="2">
    <source>
        <dbReference type="Proteomes" id="UP001065298"/>
    </source>
</evidence>
<gene>
    <name evidence="1" type="ORF">NCS57_00124300</name>
</gene>
<accession>A0ACC0REC5</accession>
<comment type="caution">
    <text evidence="1">The sequence shown here is derived from an EMBL/GenBank/DDBJ whole genome shotgun (WGS) entry which is preliminary data.</text>
</comment>
<proteinExistence type="predicted"/>
<protein>
    <submittedName>
        <fullName evidence="1">PUM-HD domain-containing protein</fullName>
    </submittedName>
</protein>
<reference evidence="1" key="1">
    <citation type="submission" date="2022-06" db="EMBL/GenBank/DDBJ databases">
        <title>Fusarium solani species complex genomes reveal bases of compartmentalisation and animal pathogenesis.</title>
        <authorList>
            <person name="Tsai I.J."/>
        </authorList>
    </citation>
    <scope>NUCLEOTIDE SEQUENCE</scope>
    <source>
        <strain evidence="1">Fu6.1</strain>
    </source>
</reference>